<sequence>MSTHPESSSDLSISPSLTLGQCLNMLHKDLVLVDMARPGKPTHPVSKWKKLLPLDAPGYELRTMSFNHGRTQKKSIVQVDGPGVWHEW</sequence>
<organism evidence="1 2">
    <name type="scientific">Saccharibacillus alkalitolerans</name>
    <dbReference type="NCBI Taxonomy" id="2705290"/>
    <lineage>
        <taxon>Bacteria</taxon>
        <taxon>Bacillati</taxon>
        <taxon>Bacillota</taxon>
        <taxon>Bacilli</taxon>
        <taxon>Bacillales</taxon>
        <taxon>Paenibacillaceae</taxon>
        <taxon>Saccharibacillus</taxon>
    </lineage>
</organism>
<keyword evidence="2" id="KW-1185">Reference proteome</keyword>
<evidence type="ECO:0000313" key="2">
    <source>
        <dbReference type="Proteomes" id="UP000800303"/>
    </source>
</evidence>
<accession>A0ABX0F9H9</accession>
<proteinExistence type="predicted"/>
<protein>
    <submittedName>
        <fullName evidence="1">Uncharacterized protein</fullName>
    </submittedName>
</protein>
<dbReference type="RefSeq" id="WP_166278306.1">
    <property type="nucleotide sequence ID" value="NZ_JAAFGS010000009.1"/>
</dbReference>
<dbReference type="Proteomes" id="UP000800303">
    <property type="component" value="Unassembled WGS sequence"/>
</dbReference>
<comment type="caution">
    <text evidence="1">The sequence shown here is derived from an EMBL/GenBank/DDBJ whole genome shotgun (WGS) entry which is preliminary data.</text>
</comment>
<gene>
    <name evidence="1" type="ORF">GYN08_20120</name>
</gene>
<dbReference type="EMBL" id="JAAFGS010000009">
    <property type="protein sequence ID" value="NGZ77602.1"/>
    <property type="molecule type" value="Genomic_DNA"/>
</dbReference>
<name>A0ABX0F9H9_9BACL</name>
<evidence type="ECO:0000313" key="1">
    <source>
        <dbReference type="EMBL" id="NGZ77602.1"/>
    </source>
</evidence>
<reference evidence="1 2" key="1">
    <citation type="submission" date="2020-01" db="EMBL/GenBank/DDBJ databases">
        <title>Polyphasic characterisation and genomic insights into a novel alkali tolerant bacterium VR-M41.</title>
        <authorList>
            <person name="Vemuluri V.R."/>
        </authorList>
    </citation>
    <scope>NUCLEOTIDE SEQUENCE [LARGE SCALE GENOMIC DNA]</scope>
    <source>
        <strain evidence="1 2">VR-M41</strain>
    </source>
</reference>